<sequence length="258" mass="30720">MEQHREELKAKKPDTDFDKEVHKCCSYTVNVIKINRYRHKKDRISEWMEADRVRQEKIDNAEPPENVLCDKCHSPTKVIEKTLHDAYNKTARVSFMFECLKCQKRQIFYEDGSPWDYEKPQCKRCHIELQTKYKKKGEVLTITTFCPNCDFKEVDILDSKKSREEQQKKEERKQKLFQEYREEFCLNEEEGPKAVANLDGIVALVKEWKEQEKKEKDPIYQKAKQLKQVKLNQLKELVTKSVAKEGYIDLEFGKPDMG</sequence>
<keyword evidence="1" id="KW-0175">Coiled coil</keyword>
<feature type="coiled-coil region" evidence="1">
    <location>
        <begin position="154"/>
        <end position="183"/>
    </location>
</feature>
<dbReference type="Proteomes" id="UP000524246">
    <property type="component" value="Unassembled WGS sequence"/>
</dbReference>
<organism evidence="2 3">
    <name type="scientific">SAR324 cluster bacterium</name>
    <dbReference type="NCBI Taxonomy" id="2024889"/>
    <lineage>
        <taxon>Bacteria</taxon>
        <taxon>Deltaproteobacteria</taxon>
        <taxon>SAR324 cluster</taxon>
    </lineage>
</organism>
<proteinExistence type="predicted"/>
<evidence type="ECO:0000313" key="3">
    <source>
        <dbReference type="Proteomes" id="UP000524246"/>
    </source>
</evidence>
<dbReference type="EMBL" id="JAAZON010000627">
    <property type="protein sequence ID" value="NMC64218.1"/>
    <property type="molecule type" value="Genomic_DNA"/>
</dbReference>
<dbReference type="AlphaFoldDB" id="A0A7X9FUQ1"/>
<comment type="caution">
    <text evidence="2">The sequence shown here is derived from an EMBL/GenBank/DDBJ whole genome shotgun (WGS) entry which is preliminary data.</text>
</comment>
<reference evidence="2 3" key="1">
    <citation type="journal article" date="2020" name="Biotechnol. Biofuels">
        <title>New insights from the biogas microbiome by comprehensive genome-resolved metagenomics of nearly 1600 species originating from multiple anaerobic digesters.</title>
        <authorList>
            <person name="Campanaro S."/>
            <person name="Treu L."/>
            <person name="Rodriguez-R L.M."/>
            <person name="Kovalovszki A."/>
            <person name="Ziels R.M."/>
            <person name="Maus I."/>
            <person name="Zhu X."/>
            <person name="Kougias P.G."/>
            <person name="Basile A."/>
            <person name="Luo G."/>
            <person name="Schluter A."/>
            <person name="Konstantinidis K.T."/>
            <person name="Angelidaki I."/>
        </authorList>
    </citation>
    <scope>NUCLEOTIDE SEQUENCE [LARGE SCALE GENOMIC DNA]</scope>
    <source>
        <strain evidence="2">AS27yjCOA_65</strain>
    </source>
</reference>
<accession>A0A7X9FUQ1</accession>
<dbReference type="InterPro" id="IPR036280">
    <property type="entry name" value="Multihaem_cyt_sf"/>
</dbReference>
<protein>
    <submittedName>
        <fullName evidence="2">Uncharacterized protein</fullName>
    </submittedName>
</protein>
<gene>
    <name evidence="2" type="ORF">GYA55_13725</name>
</gene>
<dbReference type="SUPFAM" id="SSF48695">
    <property type="entry name" value="Multiheme cytochromes"/>
    <property type="match status" value="1"/>
</dbReference>
<evidence type="ECO:0000313" key="2">
    <source>
        <dbReference type="EMBL" id="NMC64218.1"/>
    </source>
</evidence>
<evidence type="ECO:0000256" key="1">
    <source>
        <dbReference type="SAM" id="Coils"/>
    </source>
</evidence>
<feature type="non-terminal residue" evidence="2">
    <location>
        <position position="258"/>
    </location>
</feature>
<name>A0A7X9FUQ1_9DELT</name>